<dbReference type="EMBL" id="JBHTMU010000016">
    <property type="protein sequence ID" value="MFD1342858.1"/>
    <property type="molecule type" value="Genomic_DNA"/>
</dbReference>
<proteinExistence type="predicted"/>
<evidence type="ECO:0000313" key="3">
    <source>
        <dbReference type="Proteomes" id="UP001597135"/>
    </source>
</evidence>
<gene>
    <name evidence="2" type="ORF">ACFQ4E_10540</name>
</gene>
<sequence length="94" mass="10452">MEASERQKYLDQVEARMGTWRADIHALRAKADGKDASAREEYATEVDGLEARLSDLEKELEAARESSEDAWDNVKNDLSAAFEAADQAFSQSKG</sequence>
<keyword evidence="1" id="KW-0175">Coiled coil</keyword>
<organism evidence="2 3">
    <name type="scientific">Litorisediminicola beolgyonensis</name>
    <dbReference type="NCBI Taxonomy" id="1173614"/>
    <lineage>
        <taxon>Bacteria</taxon>
        <taxon>Pseudomonadati</taxon>
        <taxon>Pseudomonadota</taxon>
        <taxon>Alphaproteobacteria</taxon>
        <taxon>Rhodobacterales</taxon>
        <taxon>Paracoccaceae</taxon>
        <taxon>Litorisediminicola</taxon>
    </lineage>
</organism>
<evidence type="ECO:0000313" key="2">
    <source>
        <dbReference type="EMBL" id="MFD1342858.1"/>
    </source>
</evidence>
<accession>A0ABW3ZJK6</accession>
<reference evidence="3" key="1">
    <citation type="journal article" date="2019" name="Int. J. Syst. Evol. Microbiol.">
        <title>The Global Catalogue of Microorganisms (GCM) 10K type strain sequencing project: providing services to taxonomists for standard genome sequencing and annotation.</title>
        <authorList>
            <consortium name="The Broad Institute Genomics Platform"/>
            <consortium name="The Broad Institute Genome Sequencing Center for Infectious Disease"/>
            <person name="Wu L."/>
            <person name="Ma J."/>
        </authorList>
    </citation>
    <scope>NUCLEOTIDE SEQUENCE [LARGE SCALE GENOMIC DNA]</scope>
    <source>
        <strain evidence="3">CCUG 62953</strain>
    </source>
</reference>
<feature type="coiled-coil region" evidence="1">
    <location>
        <begin position="39"/>
        <end position="66"/>
    </location>
</feature>
<evidence type="ECO:0008006" key="4">
    <source>
        <dbReference type="Google" id="ProtNLM"/>
    </source>
</evidence>
<protein>
    <recommendedName>
        <fullName evidence="4">Coiled coil domain-containing protein</fullName>
    </recommendedName>
</protein>
<dbReference type="RefSeq" id="WP_386803298.1">
    <property type="nucleotide sequence ID" value="NZ_JBHTMU010000016.1"/>
</dbReference>
<keyword evidence="3" id="KW-1185">Reference proteome</keyword>
<comment type="caution">
    <text evidence="2">The sequence shown here is derived from an EMBL/GenBank/DDBJ whole genome shotgun (WGS) entry which is preliminary data.</text>
</comment>
<evidence type="ECO:0000256" key="1">
    <source>
        <dbReference type="SAM" id="Coils"/>
    </source>
</evidence>
<name>A0ABW3ZJK6_9RHOB</name>
<dbReference type="Proteomes" id="UP001597135">
    <property type="component" value="Unassembled WGS sequence"/>
</dbReference>